<dbReference type="Gene3D" id="3.40.50.1000">
    <property type="entry name" value="HAD superfamily/HAD-like"/>
    <property type="match status" value="1"/>
</dbReference>
<dbReference type="InterPro" id="IPR006384">
    <property type="entry name" value="HAD_hydro_PyrdxlP_Pase-like"/>
</dbReference>
<evidence type="ECO:0000256" key="1">
    <source>
        <dbReference type="ARBA" id="ARBA00022801"/>
    </source>
</evidence>
<keyword evidence="1" id="KW-0378">Hydrolase</keyword>
<dbReference type="GO" id="GO:0005737">
    <property type="term" value="C:cytoplasm"/>
    <property type="evidence" value="ECO:0007669"/>
    <property type="project" value="TreeGrafter"/>
</dbReference>
<dbReference type="OMA" id="HVNDYCS"/>
<sequence>MAASNLPYMKTNPKIIFFTDFDGTITLEDSNDAMIDNLGYGRDKRREGNLAVLEGTMSFRDSFRDMLDSIKTPYNECIEYLKKNMKLDPYFVEFYHWSRENNVPIVVLSSGMIPVISALFEALLGGKPDGHLYIVANEVESRDGKDINSEGGWKIKYHDDSHFGHDKSLEIKPYAALPDNERPTLLYAGDGVSDLSAAAETDLLFAKKGKDLVTFCERQGVPFTLFESWESILATTKDILAGKVSVKKVAQEGLDKVRAGVQLAIFASFVTLLVVVLDNRFRVLPASIHGHLPSHYNGLVVTDVTVVTCSSVNVFSSCKPNPQTAWSQVEKDLYLRTGWTSSAFVRFERKKEEELLASDQVVIDLKISRLVPEYSDKPGDEKETWEQRPGGIWLKRTAKRHASDSQKAITAVDVLFGADAVDPRIGWEVKDTPLLLDSRTEALEARISVRRGDPTKTKKPVPRINENGRFKIMQLADLHLSTGLGACRDPVPAESVAGQGCEADPRTLEFVERLLDEEQPDMVVLSGDQVNGETAKDAQSALFKSVKLLVDRKIPYAAIFGNHDDEGDLSRLELMTILEDLPYSLSRAGPEEVDGVGNYYVEVLGRGSTQHSALTLYLLDSHSYSPDERQFRGYDWIKPTQIHWFKNTAHSLRNKHHEYTHMHMNMAFIHIPVPEYRDSRNYYRGNWSEAPTAPGFNSGFKDAMEEEGILFVSCGHDHVNDYCMLNRDHEEKPSLWMCYGGGVGFGGYGGYGGYVRRVRFYDFDMNPGRVMTYKRLEHGETEARIDEMMIIDGGTVKGPDPEL</sequence>
<organism evidence="3 4">
    <name type="scientific">Aspergillus violaceofuscus (strain CBS 115571)</name>
    <dbReference type="NCBI Taxonomy" id="1450538"/>
    <lineage>
        <taxon>Eukaryota</taxon>
        <taxon>Fungi</taxon>
        <taxon>Dikarya</taxon>
        <taxon>Ascomycota</taxon>
        <taxon>Pezizomycotina</taxon>
        <taxon>Eurotiomycetes</taxon>
        <taxon>Eurotiomycetidae</taxon>
        <taxon>Eurotiales</taxon>
        <taxon>Aspergillaceae</taxon>
        <taxon>Aspergillus</taxon>
    </lineage>
</organism>
<dbReference type="Pfam" id="PF00149">
    <property type="entry name" value="Metallophos"/>
    <property type="match status" value="1"/>
</dbReference>
<dbReference type="GO" id="GO:0004721">
    <property type="term" value="F:phosphoprotein phosphatase activity"/>
    <property type="evidence" value="ECO:0007669"/>
    <property type="project" value="TreeGrafter"/>
</dbReference>
<dbReference type="Proteomes" id="UP000249829">
    <property type="component" value="Unassembled WGS sequence"/>
</dbReference>
<dbReference type="InterPro" id="IPR023214">
    <property type="entry name" value="HAD_sf"/>
</dbReference>
<dbReference type="Gene3D" id="3.60.21.10">
    <property type="match status" value="1"/>
</dbReference>
<accession>A0A2V5H9G0</accession>
<dbReference type="NCBIfam" id="TIGR01489">
    <property type="entry name" value="DKMTPPase-SF"/>
    <property type="match status" value="1"/>
</dbReference>
<dbReference type="InterPro" id="IPR029052">
    <property type="entry name" value="Metallo-depent_PP-like"/>
</dbReference>
<dbReference type="Gene3D" id="3.90.1470.20">
    <property type="match status" value="1"/>
</dbReference>
<dbReference type="InterPro" id="IPR004843">
    <property type="entry name" value="Calcineurin-like_PHP"/>
</dbReference>
<dbReference type="Pfam" id="PF12710">
    <property type="entry name" value="HAD"/>
    <property type="match status" value="1"/>
</dbReference>
<keyword evidence="4" id="KW-1185">Reference proteome</keyword>
<dbReference type="CDD" id="cd07383">
    <property type="entry name" value="MPP_Dcr2"/>
    <property type="match status" value="1"/>
</dbReference>
<dbReference type="PANTHER" id="PTHR32440:SF0">
    <property type="entry name" value="PHOSPHATASE DCR2-RELATED"/>
    <property type="match status" value="1"/>
</dbReference>
<gene>
    <name evidence="3" type="ORF">BO99DRAFT_433644</name>
</gene>
<proteinExistence type="predicted"/>
<evidence type="ECO:0000259" key="2">
    <source>
        <dbReference type="Pfam" id="PF00149"/>
    </source>
</evidence>
<name>A0A2V5H9G0_ASPV1</name>
<reference evidence="3 4" key="1">
    <citation type="submission" date="2018-02" db="EMBL/GenBank/DDBJ databases">
        <title>The genomes of Aspergillus section Nigri reveals drivers in fungal speciation.</title>
        <authorList>
            <consortium name="DOE Joint Genome Institute"/>
            <person name="Vesth T.C."/>
            <person name="Nybo J."/>
            <person name="Theobald S."/>
            <person name="Brandl J."/>
            <person name="Frisvad J.C."/>
            <person name="Nielsen K.F."/>
            <person name="Lyhne E.K."/>
            <person name="Kogle M.E."/>
            <person name="Kuo A."/>
            <person name="Riley R."/>
            <person name="Clum A."/>
            <person name="Nolan M."/>
            <person name="Lipzen A."/>
            <person name="Salamov A."/>
            <person name="Henrissat B."/>
            <person name="Wiebenga A."/>
            <person name="De vries R.P."/>
            <person name="Grigoriev I.V."/>
            <person name="Mortensen U.H."/>
            <person name="Andersen M.R."/>
            <person name="Baker S.E."/>
        </authorList>
    </citation>
    <scope>NUCLEOTIDE SEQUENCE [LARGE SCALE GENOMIC DNA]</scope>
    <source>
        <strain evidence="3 4">CBS 115571</strain>
    </source>
</reference>
<dbReference type="InterPro" id="IPR036412">
    <property type="entry name" value="HAD-like_sf"/>
</dbReference>
<dbReference type="SUPFAM" id="SSF56784">
    <property type="entry name" value="HAD-like"/>
    <property type="match status" value="1"/>
</dbReference>
<dbReference type="FunFam" id="3.60.21.10:FF:000054">
    <property type="entry name" value="DCR2p Phosphoesterase"/>
    <property type="match status" value="1"/>
</dbReference>
<feature type="domain" description="Calcineurin-like phosphoesterase" evidence="2">
    <location>
        <begin position="470"/>
        <end position="719"/>
    </location>
</feature>
<dbReference type="NCBIfam" id="TIGR01488">
    <property type="entry name" value="HAD-SF-IB"/>
    <property type="match status" value="1"/>
</dbReference>
<evidence type="ECO:0000313" key="3">
    <source>
        <dbReference type="EMBL" id="PYI18374.1"/>
    </source>
</evidence>
<dbReference type="AlphaFoldDB" id="A0A2V5H9G0"/>
<dbReference type="STRING" id="1450538.A0A2V5H9G0"/>
<dbReference type="EMBL" id="KZ825145">
    <property type="protein sequence ID" value="PYI18374.1"/>
    <property type="molecule type" value="Genomic_DNA"/>
</dbReference>
<dbReference type="PANTHER" id="PTHR32440">
    <property type="entry name" value="PHOSPHATASE DCR2-RELATED-RELATED"/>
    <property type="match status" value="1"/>
</dbReference>
<dbReference type="SUPFAM" id="SSF56300">
    <property type="entry name" value="Metallo-dependent phosphatases"/>
    <property type="match status" value="1"/>
</dbReference>
<protein>
    <recommendedName>
        <fullName evidence="2">Calcineurin-like phosphoesterase domain-containing protein</fullName>
    </recommendedName>
</protein>
<evidence type="ECO:0000313" key="4">
    <source>
        <dbReference type="Proteomes" id="UP000249829"/>
    </source>
</evidence>